<proteinExistence type="predicted"/>
<dbReference type="RefSeq" id="WP_141291997.1">
    <property type="nucleotide sequence ID" value="NZ_BAAAEW010000018.1"/>
</dbReference>
<gene>
    <name evidence="1" type="ORF">GCM10009107_28270</name>
</gene>
<protein>
    <recommendedName>
        <fullName evidence="3">DUF1579 domain-containing protein</fullName>
    </recommendedName>
</protein>
<evidence type="ECO:0008006" key="3">
    <source>
        <dbReference type="Google" id="ProtNLM"/>
    </source>
</evidence>
<comment type="caution">
    <text evidence="1">The sequence shown here is derived from an EMBL/GenBank/DDBJ whole genome shotgun (WGS) entry which is preliminary data.</text>
</comment>
<evidence type="ECO:0000313" key="2">
    <source>
        <dbReference type="Proteomes" id="UP001500279"/>
    </source>
</evidence>
<dbReference type="EMBL" id="BAAAEW010000018">
    <property type="protein sequence ID" value="GAA0753328.1"/>
    <property type="molecule type" value="Genomic_DNA"/>
</dbReference>
<sequence>MNHASNAHDFDFFHGHWQVQHRRLRERLAGCNEWETFSGACETRPLLGGAGNVDDNLLHLPAGSYRAVTLRSFNSETRQWAIWWLDQRHPHQLDTPMLGSFDDQGTGLFYADDRFNGQPIRVRFRWTDTRSDSPGWEQAFSTDGGQTWEVNWVMRFERIERVAG</sequence>
<accession>A0ABN1K2X4</accession>
<dbReference type="Proteomes" id="UP001500279">
    <property type="component" value="Unassembled WGS sequence"/>
</dbReference>
<reference evidence="1 2" key="1">
    <citation type="journal article" date="2019" name="Int. J. Syst. Evol. Microbiol.">
        <title>The Global Catalogue of Microorganisms (GCM) 10K type strain sequencing project: providing services to taxonomists for standard genome sequencing and annotation.</title>
        <authorList>
            <consortium name="The Broad Institute Genomics Platform"/>
            <consortium name="The Broad Institute Genome Sequencing Center for Infectious Disease"/>
            <person name="Wu L."/>
            <person name="Ma J."/>
        </authorList>
    </citation>
    <scope>NUCLEOTIDE SEQUENCE [LARGE SCALE GENOMIC DNA]</scope>
    <source>
        <strain evidence="1 2">JCM 15503</strain>
    </source>
</reference>
<organism evidence="1 2">
    <name type="scientific">Ideonella azotifigens</name>
    <dbReference type="NCBI Taxonomy" id="513160"/>
    <lineage>
        <taxon>Bacteria</taxon>
        <taxon>Pseudomonadati</taxon>
        <taxon>Pseudomonadota</taxon>
        <taxon>Betaproteobacteria</taxon>
        <taxon>Burkholderiales</taxon>
        <taxon>Sphaerotilaceae</taxon>
        <taxon>Ideonella</taxon>
    </lineage>
</organism>
<name>A0ABN1K2X4_9BURK</name>
<keyword evidence="2" id="KW-1185">Reference proteome</keyword>
<evidence type="ECO:0000313" key="1">
    <source>
        <dbReference type="EMBL" id="GAA0753328.1"/>
    </source>
</evidence>